<dbReference type="HOGENOM" id="CLU_1759075_0_0_1"/>
<name>A0A067PKC9_9AGAM</name>
<reference evidence="2" key="1">
    <citation type="journal article" date="2014" name="Proc. Natl. Acad. Sci. U.S.A.">
        <title>Extensive sampling of basidiomycete genomes demonstrates inadequacy of the white-rot/brown-rot paradigm for wood decay fungi.</title>
        <authorList>
            <person name="Riley R."/>
            <person name="Salamov A.A."/>
            <person name="Brown D.W."/>
            <person name="Nagy L.G."/>
            <person name="Floudas D."/>
            <person name="Held B.W."/>
            <person name="Levasseur A."/>
            <person name="Lombard V."/>
            <person name="Morin E."/>
            <person name="Otillar R."/>
            <person name="Lindquist E.A."/>
            <person name="Sun H."/>
            <person name="LaButti K.M."/>
            <person name="Schmutz J."/>
            <person name="Jabbour D."/>
            <person name="Luo H."/>
            <person name="Baker S.E."/>
            <person name="Pisabarro A.G."/>
            <person name="Walton J.D."/>
            <person name="Blanchette R.A."/>
            <person name="Henrissat B."/>
            <person name="Martin F."/>
            <person name="Cullen D."/>
            <person name="Hibbett D.S."/>
            <person name="Grigoriev I.V."/>
        </authorList>
    </citation>
    <scope>NUCLEOTIDE SEQUENCE [LARGE SCALE GENOMIC DNA]</scope>
    <source>
        <strain evidence="2">MUCL 33604</strain>
    </source>
</reference>
<dbReference type="AlphaFoldDB" id="A0A067PKC9"/>
<keyword evidence="2" id="KW-1185">Reference proteome</keyword>
<evidence type="ECO:0000313" key="1">
    <source>
        <dbReference type="EMBL" id="KDQ55279.1"/>
    </source>
</evidence>
<organism evidence="1 2">
    <name type="scientific">Jaapia argillacea MUCL 33604</name>
    <dbReference type="NCBI Taxonomy" id="933084"/>
    <lineage>
        <taxon>Eukaryota</taxon>
        <taxon>Fungi</taxon>
        <taxon>Dikarya</taxon>
        <taxon>Basidiomycota</taxon>
        <taxon>Agaricomycotina</taxon>
        <taxon>Agaricomycetes</taxon>
        <taxon>Agaricomycetidae</taxon>
        <taxon>Jaapiales</taxon>
        <taxon>Jaapiaceae</taxon>
        <taxon>Jaapia</taxon>
    </lineage>
</organism>
<evidence type="ECO:0000313" key="2">
    <source>
        <dbReference type="Proteomes" id="UP000027265"/>
    </source>
</evidence>
<gene>
    <name evidence="1" type="ORF">JAAARDRAFT_346554</name>
</gene>
<accession>A0A067PKC9</accession>
<dbReference type="InParanoid" id="A0A067PKC9"/>
<dbReference type="Proteomes" id="UP000027265">
    <property type="component" value="Unassembled WGS sequence"/>
</dbReference>
<proteinExistence type="predicted"/>
<sequence length="148" mass="16793">MHPNLQTLLSHPSRLPHLWTKPSPSCILLLVHDPVTLQLASAEETPRILGGPSDHPSHSLRSELWLVAFPGTPPPLYSFFQPSPLFRTETTRYEAGLPLHPSTQSAINCLRRYHEHDASFLPPQSLQRLRIYLWDVGVGSRRNRPWVG</sequence>
<protein>
    <submittedName>
        <fullName evidence="1">Uncharacterized protein</fullName>
    </submittedName>
</protein>
<dbReference type="EMBL" id="KL197726">
    <property type="protein sequence ID" value="KDQ55279.1"/>
    <property type="molecule type" value="Genomic_DNA"/>
</dbReference>